<reference evidence="5" key="1">
    <citation type="submission" date="2016-05" db="EMBL/GenBank/DDBJ databases">
        <title>Comparative genomics of biotechnologically important yeasts.</title>
        <authorList>
            <consortium name="DOE Joint Genome Institute"/>
            <person name="Riley R."/>
            <person name="Haridas S."/>
            <person name="Wolfe K.H."/>
            <person name="Lopes M.R."/>
            <person name="Hittinger C.T."/>
            <person name="Goker M."/>
            <person name="Salamov A."/>
            <person name="Wisecaver J."/>
            <person name="Long T.M."/>
            <person name="Aerts A.L."/>
            <person name="Barry K."/>
            <person name="Choi C."/>
            <person name="Clum A."/>
            <person name="Coughlan A.Y."/>
            <person name="Deshpande S."/>
            <person name="Douglass A.P."/>
            <person name="Hanson S.J."/>
            <person name="Klenk H.-P."/>
            <person name="Labutti K."/>
            <person name="Lapidus A."/>
            <person name="Lindquist E."/>
            <person name="Lipzen A."/>
            <person name="Meier-Kolthoff J.P."/>
            <person name="Ohm R.A."/>
            <person name="Otillar R.P."/>
            <person name="Pangilinan J."/>
            <person name="Peng Y."/>
            <person name="Rokas A."/>
            <person name="Rosa C.A."/>
            <person name="Scheuner C."/>
            <person name="Sibirny A.A."/>
            <person name="Slot J.C."/>
            <person name="Stielow J.B."/>
            <person name="Sun H."/>
            <person name="Kurtzman C.P."/>
            <person name="Blackwell M."/>
            <person name="Grigoriev I.V."/>
            <person name="Jeffries T.W."/>
        </authorList>
    </citation>
    <scope>NUCLEOTIDE SEQUENCE [LARGE SCALE GENOMIC DNA]</scope>
    <source>
        <strain evidence="5">NRRL Y-12698</strain>
    </source>
</reference>
<evidence type="ECO:0000259" key="3">
    <source>
        <dbReference type="PROSITE" id="PS50132"/>
    </source>
</evidence>
<feature type="transmembrane region" description="Helical" evidence="2">
    <location>
        <begin position="516"/>
        <end position="536"/>
    </location>
</feature>
<dbReference type="GO" id="GO:0008104">
    <property type="term" value="P:intracellular protein localization"/>
    <property type="evidence" value="ECO:0007669"/>
    <property type="project" value="TreeGrafter"/>
</dbReference>
<feature type="region of interest" description="Disordered" evidence="1">
    <location>
        <begin position="294"/>
        <end position="322"/>
    </location>
</feature>
<dbReference type="RefSeq" id="XP_018986760.1">
    <property type="nucleotide sequence ID" value="XM_019127845.1"/>
</dbReference>
<evidence type="ECO:0000256" key="2">
    <source>
        <dbReference type="SAM" id="Phobius"/>
    </source>
</evidence>
<feature type="transmembrane region" description="Helical" evidence="2">
    <location>
        <begin position="428"/>
        <end position="450"/>
    </location>
</feature>
<feature type="region of interest" description="Disordered" evidence="1">
    <location>
        <begin position="142"/>
        <end position="168"/>
    </location>
</feature>
<keyword evidence="2" id="KW-1133">Transmembrane helix</keyword>
<proteinExistence type="predicted"/>
<dbReference type="InterPro" id="IPR052246">
    <property type="entry name" value="Cell_Polariz_PKAAnc"/>
</dbReference>
<dbReference type="PANTHER" id="PTHR13155">
    <property type="entry name" value="A-KINASE ANCHOR PROTEINS"/>
    <property type="match status" value="1"/>
</dbReference>
<dbReference type="OrthoDB" id="5584247at2759"/>
<accession>A0A1E3QWH8</accession>
<keyword evidence="2" id="KW-0472">Membrane</keyword>
<evidence type="ECO:0000256" key="1">
    <source>
        <dbReference type="SAM" id="MobiDB-lite"/>
    </source>
</evidence>
<dbReference type="GeneID" id="30145698"/>
<dbReference type="InterPro" id="IPR016137">
    <property type="entry name" value="RGS"/>
</dbReference>
<evidence type="ECO:0000313" key="4">
    <source>
        <dbReference type="EMBL" id="ODQ81432.1"/>
    </source>
</evidence>
<gene>
    <name evidence="4" type="ORF">BABINDRAFT_159726</name>
</gene>
<feature type="transmembrane region" description="Helical" evidence="2">
    <location>
        <begin position="462"/>
        <end position="480"/>
    </location>
</feature>
<dbReference type="SUPFAM" id="SSF48097">
    <property type="entry name" value="Regulator of G-protein signaling, RGS"/>
    <property type="match status" value="1"/>
</dbReference>
<feature type="region of interest" description="Disordered" evidence="1">
    <location>
        <begin position="192"/>
        <end position="211"/>
    </location>
</feature>
<dbReference type="PROSITE" id="PS50132">
    <property type="entry name" value="RGS"/>
    <property type="match status" value="1"/>
</dbReference>
<keyword evidence="2" id="KW-0812">Transmembrane</keyword>
<dbReference type="Gene3D" id="1.10.167.10">
    <property type="entry name" value="Regulator of G-protein Signalling 4, domain 2"/>
    <property type="match status" value="1"/>
</dbReference>
<organism evidence="4 5">
    <name type="scientific">Babjeviella inositovora NRRL Y-12698</name>
    <dbReference type="NCBI Taxonomy" id="984486"/>
    <lineage>
        <taxon>Eukaryota</taxon>
        <taxon>Fungi</taxon>
        <taxon>Dikarya</taxon>
        <taxon>Ascomycota</taxon>
        <taxon>Saccharomycotina</taxon>
        <taxon>Pichiomycetes</taxon>
        <taxon>Serinales incertae sedis</taxon>
        <taxon>Babjeviella</taxon>
    </lineage>
</organism>
<protein>
    <recommendedName>
        <fullName evidence="3">RGS domain-containing protein</fullName>
    </recommendedName>
</protein>
<feature type="domain" description="RGS" evidence="3">
    <location>
        <begin position="334"/>
        <end position="417"/>
    </location>
</feature>
<evidence type="ECO:0000313" key="5">
    <source>
        <dbReference type="Proteomes" id="UP000094336"/>
    </source>
</evidence>
<dbReference type="PANTHER" id="PTHR13155:SF1">
    <property type="entry name" value="A-KINASE ANCHOR PROTEIN 10, MITOCHONDRIAL"/>
    <property type="match status" value="1"/>
</dbReference>
<dbReference type="SMART" id="SM00315">
    <property type="entry name" value="RGS"/>
    <property type="match status" value="1"/>
</dbReference>
<keyword evidence="5" id="KW-1185">Reference proteome</keyword>
<dbReference type="EMBL" id="KV454427">
    <property type="protein sequence ID" value="ODQ81432.1"/>
    <property type="molecule type" value="Genomic_DNA"/>
</dbReference>
<dbReference type="AlphaFoldDB" id="A0A1E3QWH8"/>
<sequence length="541" mass="61688">MDRYTQRQYTHPNFNTPSQLAVAVEKGNPIEEYHEQLQDYTRANAPAAVAAGMPLQRLPTLHDVIQRKTQSPLDLWAFYVYMRDQHHSIDYLDFWLDAASHLNLCKHYVKGLGDGVLNNKASLQFLEREQLHIQQALCANDSGSFSSRDTPRASPTDYDLSGTRRSALQPLSEGSVDLEYLEKNGLGESGSFRALDPAGVRHSATTDDSPYRSVDSSILLELLKKGDIFEEDSNHRLSQFLRDGLYIDSPPEQERPLTNYYYRDSTASEDAEVLRDGTDHRHSSVPLLGENLSNRSFKRNSVGNDRTPVEHKRRSKASSRRISSLNPEMLERALAKTDDATTRLVTRDHLKESSRHILLTYFVDNAPKKLFLPEYITTEVVKAIEIEGRDDPEVFSLAKDWVFNAMQDDAFPGFLASCGICNITNKSYLVRIVLGMFLLFLTFWLGYAMIFLETKKHDRVPIFIPFFVSFYLILSALYYLCPVMVFCGLAESPALRWGIIRLKEPFIKTLLRKRSVFILCWMVFLTAAFSLVFILVPGARL</sequence>
<name>A0A1E3QWH8_9ASCO</name>
<dbReference type="InterPro" id="IPR036305">
    <property type="entry name" value="RGS_sf"/>
</dbReference>
<feature type="compositionally biased region" description="Polar residues" evidence="1">
    <location>
        <begin position="294"/>
        <end position="304"/>
    </location>
</feature>
<dbReference type="Proteomes" id="UP000094336">
    <property type="component" value="Unassembled WGS sequence"/>
</dbReference>
<dbReference type="GO" id="GO:0005886">
    <property type="term" value="C:plasma membrane"/>
    <property type="evidence" value="ECO:0007669"/>
    <property type="project" value="TreeGrafter"/>
</dbReference>
<dbReference type="InterPro" id="IPR044926">
    <property type="entry name" value="RGS_subdomain_2"/>
</dbReference>
<dbReference type="STRING" id="984486.A0A1E3QWH8"/>
<dbReference type="Pfam" id="PF00615">
    <property type="entry name" value="RGS"/>
    <property type="match status" value="1"/>
</dbReference>